<dbReference type="InterPro" id="IPR021255">
    <property type="entry name" value="DUF2807"/>
</dbReference>
<name>A0A246G9J1_9FLAO</name>
<sequence>MYFKKLTLIIFTAIILISVACSKETTITEINDSNALVGSGSIVSKEVLLAQFEEIVLEKNCNVELIRGTEYKASISDYSNLVQYTKLENIGSKLIIKTEPQNIILNNSKAKVIIYLPEQTLKAINILGAGNINFKSQFNDITNIAISGSGNITNEVPSVTKSLNISINGSGSVDVLKTQSQMAICDISGSGNIKLAISDILNATILGSGNIYYQSNNNVTSIRSVITGSGKVIKL</sequence>
<dbReference type="AlphaFoldDB" id="A0A246G9J1"/>
<evidence type="ECO:0000313" key="2">
    <source>
        <dbReference type="EMBL" id="OWP76247.1"/>
    </source>
</evidence>
<dbReference type="PROSITE" id="PS51257">
    <property type="entry name" value="PROKAR_LIPOPROTEIN"/>
    <property type="match status" value="1"/>
</dbReference>
<evidence type="ECO:0000313" key="3">
    <source>
        <dbReference type="Proteomes" id="UP000198034"/>
    </source>
</evidence>
<proteinExistence type="predicted"/>
<dbReference type="Pfam" id="PF10988">
    <property type="entry name" value="DUF2807"/>
    <property type="match status" value="1"/>
</dbReference>
<evidence type="ECO:0000259" key="1">
    <source>
        <dbReference type="Pfam" id="PF10988"/>
    </source>
</evidence>
<reference evidence="2 3" key="1">
    <citation type="journal article" date="2017" name="Infect. Genet. Evol.">
        <title>Comparative genome analysis of fish pathogen Flavobacterium columnare reveals extensive sequence diversity within the species.</title>
        <authorList>
            <person name="Kayansamruaj P."/>
            <person name="Dong H.T."/>
            <person name="Hirono I."/>
            <person name="Kondo H."/>
            <person name="Senapin S."/>
            <person name="Rodkhum C."/>
        </authorList>
    </citation>
    <scope>NUCLEOTIDE SEQUENCE [LARGE SCALE GENOMIC DNA]</scope>
    <source>
        <strain evidence="2 3">1214</strain>
    </source>
</reference>
<feature type="domain" description="Putative auto-transporter adhesin head GIN" evidence="1">
    <location>
        <begin position="51"/>
        <end position="155"/>
    </location>
</feature>
<dbReference type="Proteomes" id="UP000198034">
    <property type="component" value="Unassembled WGS sequence"/>
</dbReference>
<organism evidence="2 3">
    <name type="scientific">Flavobacterium columnare</name>
    <dbReference type="NCBI Taxonomy" id="996"/>
    <lineage>
        <taxon>Bacteria</taxon>
        <taxon>Pseudomonadati</taxon>
        <taxon>Bacteroidota</taxon>
        <taxon>Flavobacteriia</taxon>
        <taxon>Flavobacteriales</taxon>
        <taxon>Flavobacteriaceae</taxon>
        <taxon>Flavobacterium</taxon>
    </lineage>
</organism>
<dbReference type="Gene3D" id="2.160.20.120">
    <property type="match status" value="1"/>
</dbReference>
<dbReference type="EMBL" id="MTCY01000029">
    <property type="protein sequence ID" value="OWP76247.1"/>
    <property type="molecule type" value="Genomic_DNA"/>
</dbReference>
<gene>
    <name evidence="2" type="ORF">BWK62_10245</name>
</gene>
<comment type="caution">
    <text evidence="2">The sequence shown here is derived from an EMBL/GenBank/DDBJ whole genome shotgun (WGS) entry which is preliminary data.</text>
</comment>
<protein>
    <recommendedName>
        <fullName evidence="1">Putative auto-transporter adhesin head GIN domain-containing protein</fullName>
    </recommendedName>
</protein>
<accession>A0A246G9J1</accession>